<organism evidence="3">
    <name type="scientific">Mycobacterium xenopi 4042</name>
    <dbReference type="NCBI Taxonomy" id="1299334"/>
    <lineage>
        <taxon>Bacteria</taxon>
        <taxon>Bacillati</taxon>
        <taxon>Actinomycetota</taxon>
        <taxon>Actinomycetes</taxon>
        <taxon>Mycobacteriales</taxon>
        <taxon>Mycobacteriaceae</taxon>
        <taxon>Mycobacterium</taxon>
    </lineage>
</organism>
<dbReference type="GO" id="GO:0005829">
    <property type="term" value="C:cytosol"/>
    <property type="evidence" value="ECO:0007669"/>
    <property type="project" value="TreeGrafter"/>
</dbReference>
<dbReference type="InterPro" id="IPR020459">
    <property type="entry name" value="AMP-binding"/>
</dbReference>
<dbReference type="InterPro" id="IPR001242">
    <property type="entry name" value="Condensation_dom"/>
</dbReference>
<proteinExistence type="predicted"/>
<dbReference type="EMBL" id="JAOB01000050">
    <property type="protein sequence ID" value="EUA32968.1"/>
    <property type="molecule type" value="Genomic_DNA"/>
</dbReference>
<reference evidence="3" key="1">
    <citation type="submission" date="2014-01" db="EMBL/GenBank/DDBJ databases">
        <authorList>
            <person name="Brown-Elliot B."/>
            <person name="Wallace R."/>
            <person name="Lenaerts A."/>
            <person name="Ordway D."/>
            <person name="DeGroote M.A."/>
            <person name="Parker T."/>
            <person name="Sizemore C."/>
            <person name="Tallon L.J."/>
            <person name="Sadzewicz L.K."/>
            <person name="Sengamalay N."/>
            <person name="Fraser C.M."/>
            <person name="Hine E."/>
            <person name="Shefchek K.A."/>
            <person name="Das S.P."/>
            <person name="Tettelin H."/>
        </authorList>
    </citation>
    <scope>NUCLEOTIDE SEQUENCE [LARGE SCALE GENOMIC DNA]</scope>
    <source>
        <strain evidence="3">4042</strain>
    </source>
</reference>
<evidence type="ECO:0000259" key="1">
    <source>
        <dbReference type="Pfam" id="PF00501"/>
    </source>
</evidence>
<dbReference type="FunFam" id="3.30.559.10:FF:000012">
    <property type="entry name" value="Non-ribosomal peptide synthetase"/>
    <property type="match status" value="1"/>
</dbReference>
<dbReference type="PROSITE" id="PS00455">
    <property type="entry name" value="AMP_BINDING"/>
    <property type="match status" value="1"/>
</dbReference>
<dbReference type="FunFam" id="3.40.50.12780:FF:000012">
    <property type="entry name" value="Non-ribosomal peptide synthetase"/>
    <property type="match status" value="1"/>
</dbReference>
<dbReference type="Gene3D" id="3.30.559.10">
    <property type="entry name" value="Chloramphenicol acetyltransferase-like domain"/>
    <property type="match status" value="1"/>
</dbReference>
<dbReference type="CDD" id="cd19540">
    <property type="entry name" value="LCL_NRPS-like"/>
    <property type="match status" value="1"/>
</dbReference>
<dbReference type="Gene3D" id="3.30.559.30">
    <property type="entry name" value="Nonribosomal peptide synthetase, condensation domain"/>
    <property type="match status" value="1"/>
</dbReference>
<dbReference type="SUPFAM" id="SSF52777">
    <property type="entry name" value="CoA-dependent acyltransferases"/>
    <property type="match status" value="2"/>
</dbReference>
<dbReference type="InterPro" id="IPR023213">
    <property type="entry name" value="CAT-like_dom_sf"/>
</dbReference>
<dbReference type="Gene3D" id="3.30.300.30">
    <property type="match status" value="1"/>
</dbReference>
<feature type="domain" description="Condensation" evidence="2">
    <location>
        <begin position="56"/>
        <end position="513"/>
    </location>
</feature>
<dbReference type="GO" id="GO:0003824">
    <property type="term" value="F:catalytic activity"/>
    <property type="evidence" value="ECO:0007669"/>
    <property type="project" value="InterPro"/>
</dbReference>
<evidence type="ECO:0000313" key="3">
    <source>
        <dbReference type="EMBL" id="EUA32968.1"/>
    </source>
</evidence>
<dbReference type="GO" id="GO:0043041">
    <property type="term" value="P:amino acid activation for nonribosomal peptide biosynthetic process"/>
    <property type="evidence" value="ECO:0007669"/>
    <property type="project" value="TreeGrafter"/>
</dbReference>
<gene>
    <name evidence="3" type="ORF">I553_9038</name>
</gene>
<dbReference type="PANTHER" id="PTHR45527:SF14">
    <property type="entry name" value="PLIPASTATIN SYNTHASE SUBUNIT B"/>
    <property type="match status" value="1"/>
</dbReference>
<dbReference type="InterPro" id="IPR045851">
    <property type="entry name" value="AMP-bd_C_sf"/>
</dbReference>
<protein>
    <submittedName>
        <fullName evidence="3">Amino acid adenylation domain protein</fullName>
    </submittedName>
</protein>
<dbReference type="SUPFAM" id="SSF56801">
    <property type="entry name" value="Acetyl-CoA synthetase-like"/>
    <property type="match status" value="1"/>
</dbReference>
<dbReference type="PANTHER" id="PTHR45527">
    <property type="entry name" value="NONRIBOSOMAL PEPTIDE SYNTHETASE"/>
    <property type="match status" value="1"/>
</dbReference>
<dbReference type="InterPro" id="IPR020845">
    <property type="entry name" value="AMP-binding_CS"/>
</dbReference>
<dbReference type="PATRIC" id="fig|1299334.3.peg.5463"/>
<dbReference type="GO" id="GO:0031177">
    <property type="term" value="F:phosphopantetheine binding"/>
    <property type="evidence" value="ECO:0007669"/>
    <property type="project" value="TreeGrafter"/>
</dbReference>
<dbReference type="AlphaFoldDB" id="X8APK2"/>
<dbReference type="Pfam" id="PF00501">
    <property type="entry name" value="AMP-binding"/>
    <property type="match status" value="1"/>
</dbReference>
<accession>X8APK2</accession>
<dbReference type="FunFam" id="3.40.50.980:FF:000001">
    <property type="entry name" value="Non-ribosomal peptide synthetase"/>
    <property type="match status" value="1"/>
</dbReference>
<dbReference type="GO" id="GO:0044550">
    <property type="term" value="P:secondary metabolite biosynthetic process"/>
    <property type="evidence" value="ECO:0007669"/>
    <property type="project" value="TreeGrafter"/>
</dbReference>
<dbReference type="Gene3D" id="2.30.38.10">
    <property type="entry name" value="Luciferase, Domain 3"/>
    <property type="match status" value="1"/>
</dbReference>
<dbReference type="NCBIfam" id="TIGR01733">
    <property type="entry name" value="AA-adenyl-dom"/>
    <property type="match status" value="1"/>
</dbReference>
<evidence type="ECO:0000259" key="2">
    <source>
        <dbReference type="Pfam" id="PF00668"/>
    </source>
</evidence>
<comment type="caution">
    <text evidence="3">The sequence shown here is derived from an EMBL/GenBank/DDBJ whole genome shotgun (WGS) entry which is preliminary data.</text>
</comment>
<dbReference type="InterPro" id="IPR010071">
    <property type="entry name" value="AA_adenyl_dom"/>
</dbReference>
<dbReference type="Pfam" id="PF00668">
    <property type="entry name" value="Condensation"/>
    <property type="match status" value="1"/>
</dbReference>
<sequence length="990" mass="106602">MSATRLVAAVNQVFDAGLGVRAVFEAPTVAQLAPRIGVGDAGGLEPLRPVQRPFVVPLSFSQQRLWFIDQLQGPSPVYNMAVALRLRGRLDAQALGQALADVVSRHESLRTLFVSVDGRPQQLVVPAEQADFGWDVVDAGDWSATRLDEAIDTAVCHRFDLAAEIPLRAKLFKLADDEHVVVATLHHIAADGWSITPLMRDLGVAYASRCAGRAPDWAPLPVQYVDYTLWQRAQFGDLDDSQSRIAAQLAYWEQALAGLPERLELPTDRPYPPVADHRGARLAVNWPAELQQQMARVAREHNATSFMVMQTALAVLLSKLSASPDVAVGFPIAGRRDPALDELVGFFVNTLVLRVDLAGDPTVAELLDQVRARSLAAYEHQDVPFELLVERLNPTRSLTHSPLVQVVLGWQNFARHTSEPATTVPLRDLEVTPLPVDTRTARMDLTFALAEYWSEAGEPAGIAGEVEFRTDVFDAASIEVLIGRLHRVLSALTADPARRLSSIDLLDEAELARLDQIGNRAVLTRSSSRPSSIPELFATQVARTPDAVALVCGERSWTYRDVDKASNQLAHLLIAHGARRGQCVALLLPRTAEAIVAILAVLKTGAAYLPIDPAHPQARIAFMLADAAPIAAITTAELTGRLSEHELPVVDIGDPSIDAQPATAVAVPAPEDIAYVIYTSGTTGAPKGVAIAHGNVTQLLATLDARLELAAGQVWTQAHSLAFDYSVWEIFGALLHGGRLVVVADSVVRSPEDLHALLVAEQVSMLSQTPSAFYALQTADALQPDPGGQLALETVVFGGEALEPRRLSGWLDKHPGAPRLINMYGITETTVHASFRQISDVDVDSAASPIGVPLAHLGFFVLDRSLRRVPAGVVGELYVAGRAGVWVCGPGPLTASRFVACPFGGSGARMYRTGDLVRWGADGQLQYVGRADEQVKIRGYRIELGEVQATLSALEGVQQAVVIAREDRPGDKRLVGYVTGTADPPGFANS</sequence>
<feature type="domain" description="AMP-dependent synthetase/ligase" evidence="1">
    <location>
        <begin position="537"/>
        <end position="882"/>
    </location>
</feature>
<dbReference type="InterPro" id="IPR000873">
    <property type="entry name" value="AMP-dep_synth/lig_dom"/>
</dbReference>
<dbReference type="Gene3D" id="3.40.50.980">
    <property type="match status" value="2"/>
</dbReference>
<dbReference type="GO" id="GO:0008610">
    <property type="term" value="P:lipid biosynthetic process"/>
    <property type="evidence" value="ECO:0007669"/>
    <property type="project" value="UniProtKB-ARBA"/>
</dbReference>
<dbReference type="UniPathway" id="UPA00011"/>
<dbReference type="PRINTS" id="PR00154">
    <property type="entry name" value="AMPBINDING"/>
</dbReference>
<name>X8APK2_MYCXE</name>